<proteinExistence type="predicted"/>
<geneLocation type="plasmid" evidence="1">
    <name>pQBR57</name>
</geneLocation>
<protein>
    <submittedName>
        <fullName evidence="1">Uncharacterized protein</fullName>
    </submittedName>
</protein>
<name>A0A0G4E4G1_PSEFS</name>
<dbReference type="AlphaFoldDB" id="A0A0G4E4G1"/>
<reference evidence="1" key="1">
    <citation type="submission" date="2014-12" db="EMBL/GenBank/DDBJ databases">
        <authorList>
            <person name="Hall J."/>
        </authorList>
    </citation>
    <scope>NUCLEOTIDE SEQUENCE [LARGE SCALE GENOMIC DNA]</scope>
    <source>
        <strain evidence="1">SBW25</strain>
        <plasmid evidence="1">pQBR57</plasmid>
    </source>
</reference>
<keyword evidence="1" id="KW-0614">Plasmid</keyword>
<evidence type="ECO:0000313" key="1">
    <source>
        <dbReference type="EMBL" id="CEK42120.1"/>
    </source>
</evidence>
<accession>A0A0G4E4G1</accession>
<organism evidence="1">
    <name type="scientific">Pseudomonas fluorescens (strain SBW25)</name>
    <dbReference type="NCBI Taxonomy" id="216595"/>
    <lineage>
        <taxon>Bacteria</taxon>
        <taxon>Pseudomonadati</taxon>
        <taxon>Pseudomonadota</taxon>
        <taxon>Gammaproteobacteria</taxon>
        <taxon>Pseudomonadales</taxon>
        <taxon>Pseudomonadaceae</taxon>
        <taxon>Pseudomonas</taxon>
    </lineage>
</organism>
<dbReference type="RefSeq" id="WP_192963317.1">
    <property type="nucleotide sequence ID" value="NZ_LN713926.1"/>
</dbReference>
<gene>
    <name evidence="1" type="ORF">PQBR57_0167</name>
</gene>
<dbReference type="EMBL" id="LN713926">
    <property type="protein sequence ID" value="CEK42120.1"/>
    <property type="molecule type" value="Genomic_DNA"/>
</dbReference>
<sequence>MSRHYIILPAAAQVQEAGKTRHLQSAAVICGYDRLPHRHFFCNVSESLNADHIDEPIWASILDSHLDHVTSADGFDPKLASMGITLPPAYKDELVRDWSSDPKNREVWWEPDGTIAKVGA</sequence>
<reference evidence="1" key="2">
    <citation type="submission" date="2015-06" db="EMBL/GenBank/DDBJ databases">
        <title>Environmentally co-occuring mercury resistance plasmids are genetically and phenotypically diverse and confer variable context-dependent fitness effects.</title>
        <authorList>
            <person name="Hall J.P.J."/>
            <person name="Harrison E."/>
            <person name="Lilley A.K."/>
            <person name="Paterson S."/>
            <person name="Spiers A.J."/>
            <person name="Brockhurst M.A."/>
        </authorList>
    </citation>
    <scope>NUCLEOTIDE SEQUENCE [LARGE SCALE GENOMIC DNA]</scope>
    <source>
        <strain evidence="1">SBW25</strain>
        <plasmid evidence="1">pQBR57</plasmid>
    </source>
</reference>